<dbReference type="PROSITE" id="PS51257">
    <property type="entry name" value="PROKAR_LIPOPROTEIN"/>
    <property type="match status" value="1"/>
</dbReference>
<accession>A0A210QM22</accession>
<dbReference type="PANTHER" id="PTHR38332">
    <property type="entry name" value="PROTEIN CBG11604"/>
    <property type="match status" value="1"/>
</dbReference>
<keyword evidence="2" id="KW-0325">Glycoprotein</keyword>
<evidence type="ECO:0000256" key="3">
    <source>
        <dbReference type="SAM" id="SignalP"/>
    </source>
</evidence>
<comment type="caution">
    <text evidence="4">The sequence shown here is derived from an EMBL/GenBank/DDBJ whole genome shotgun (WGS) entry which is preliminary data.</text>
</comment>
<feature type="signal peptide" evidence="3">
    <location>
        <begin position="1"/>
        <end position="22"/>
    </location>
</feature>
<gene>
    <name evidence="4" type="ORF">KP79_PYT05698</name>
</gene>
<dbReference type="InterPro" id="IPR031424">
    <property type="entry name" value="QVR-like"/>
</dbReference>
<dbReference type="OrthoDB" id="75169at2759"/>
<sequence length="147" mass="16562">MNKSWLYIVPICVLLGCKHVLAIDCYVCSSLQHGNRDCEDKFDQNLKTSVFIARSCDFGFFKATHCIKLKGTREDGTSILVRQCSNEDWGSHCGDIKYEIGDKSEMVYGCLETCNFDGCNTSNHFTVNNICVIGILGLNFLVRSWLL</sequence>
<feature type="chain" id="PRO_5011990211" description="Protein sleepless" evidence="3">
    <location>
        <begin position="23"/>
        <end position="147"/>
    </location>
</feature>
<reference evidence="4 5" key="1">
    <citation type="journal article" date="2017" name="Nat. Ecol. Evol.">
        <title>Scallop genome provides insights into evolution of bilaterian karyotype and development.</title>
        <authorList>
            <person name="Wang S."/>
            <person name="Zhang J."/>
            <person name="Jiao W."/>
            <person name="Li J."/>
            <person name="Xun X."/>
            <person name="Sun Y."/>
            <person name="Guo X."/>
            <person name="Huan P."/>
            <person name="Dong B."/>
            <person name="Zhang L."/>
            <person name="Hu X."/>
            <person name="Sun X."/>
            <person name="Wang J."/>
            <person name="Zhao C."/>
            <person name="Wang Y."/>
            <person name="Wang D."/>
            <person name="Huang X."/>
            <person name="Wang R."/>
            <person name="Lv J."/>
            <person name="Li Y."/>
            <person name="Zhang Z."/>
            <person name="Liu B."/>
            <person name="Lu W."/>
            <person name="Hui Y."/>
            <person name="Liang J."/>
            <person name="Zhou Z."/>
            <person name="Hou R."/>
            <person name="Li X."/>
            <person name="Liu Y."/>
            <person name="Li H."/>
            <person name="Ning X."/>
            <person name="Lin Y."/>
            <person name="Zhao L."/>
            <person name="Xing Q."/>
            <person name="Dou J."/>
            <person name="Li Y."/>
            <person name="Mao J."/>
            <person name="Guo H."/>
            <person name="Dou H."/>
            <person name="Li T."/>
            <person name="Mu C."/>
            <person name="Jiang W."/>
            <person name="Fu Q."/>
            <person name="Fu X."/>
            <person name="Miao Y."/>
            <person name="Liu J."/>
            <person name="Yu Q."/>
            <person name="Li R."/>
            <person name="Liao H."/>
            <person name="Li X."/>
            <person name="Kong Y."/>
            <person name="Jiang Z."/>
            <person name="Chourrout D."/>
            <person name="Li R."/>
            <person name="Bao Z."/>
        </authorList>
    </citation>
    <scope>NUCLEOTIDE SEQUENCE [LARGE SCALE GENOMIC DNA]</scope>
    <source>
        <strain evidence="4 5">PY_sf001</strain>
    </source>
</reference>
<evidence type="ECO:0000256" key="2">
    <source>
        <dbReference type="ARBA" id="ARBA00023180"/>
    </source>
</evidence>
<evidence type="ECO:0008006" key="6">
    <source>
        <dbReference type="Google" id="ProtNLM"/>
    </source>
</evidence>
<keyword evidence="1 3" id="KW-0732">Signal</keyword>
<evidence type="ECO:0000313" key="4">
    <source>
        <dbReference type="EMBL" id="OWF49783.1"/>
    </source>
</evidence>
<name>A0A210QM22_MIZYE</name>
<organism evidence="4 5">
    <name type="scientific">Mizuhopecten yessoensis</name>
    <name type="common">Japanese scallop</name>
    <name type="synonym">Patinopecten yessoensis</name>
    <dbReference type="NCBI Taxonomy" id="6573"/>
    <lineage>
        <taxon>Eukaryota</taxon>
        <taxon>Metazoa</taxon>
        <taxon>Spiralia</taxon>
        <taxon>Lophotrochozoa</taxon>
        <taxon>Mollusca</taxon>
        <taxon>Bivalvia</taxon>
        <taxon>Autobranchia</taxon>
        <taxon>Pteriomorphia</taxon>
        <taxon>Pectinida</taxon>
        <taxon>Pectinoidea</taxon>
        <taxon>Pectinidae</taxon>
        <taxon>Mizuhopecten</taxon>
    </lineage>
</organism>
<dbReference type="PANTHER" id="PTHR38332:SF2">
    <property type="entry name" value="PROTEIN QUIVER"/>
    <property type="match status" value="1"/>
</dbReference>
<keyword evidence="5" id="KW-1185">Reference proteome</keyword>
<protein>
    <recommendedName>
        <fullName evidence="6">Protein sleepless</fullName>
    </recommendedName>
</protein>
<dbReference type="GO" id="GO:0030431">
    <property type="term" value="P:sleep"/>
    <property type="evidence" value="ECO:0007669"/>
    <property type="project" value="InterPro"/>
</dbReference>
<dbReference type="Proteomes" id="UP000242188">
    <property type="component" value="Unassembled WGS sequence"/>
</dbReference>
<dbReference type="Pfam" id="PF17064">
    <property type="entry name" value="QVR"/>
    <property type="match status" value="1"/>
</dbReference>
<dbReference type="AlphaFoldDB" id="A0A210QM22"/>
<dbReference type="EMBL" id="NEDP02002941">
    <property type="protein sequence ID" value="OWF49783.1"/>
    <property type="molecule type" value="Genomic_DNA"/>
</dbReference>
<proteinExistence type="predicted"/>
<evidence type="ECO:0000256" key="1">
    <source>
        <dbReference type="ARBA" id="ARBA00022729"/>
    </source>
</evidence>
<evidence type="ECO:0000313" key="5">
    <source>
        <dbReference type="Proteomes" id="UP000242188"/>
    </source>
</evidence>
<dbReference type="GO" id="GO:0032222">
    <property type="term" value="P:regulation of synaptic transmission, cholinergic"/>
    <property type="evidence" value="ECO:0007669"/>
    <property type="project" value="InterPro"/>
</dbReference>